<name>A0ABR8ITR4_APHFL</name>
<dbReference type="SUPFAM" id="SSF58038">
    <property type="entry name" value="SNARE fusion complex"/>
    <property type="match status" value="1"/>
</dbReference>
<dbReference type="EMBL" id="JACJTM010000041">
    <property type="protein sequence ID" value="MBD2686745.1"/>
    <property type="molecule type" value="Genomic_DNA"/>
</dbReference>
<dbReference type="Pfam" id="PF04411">
    <property type="entry name" value="PDDEXK_7"/>
    <property type="match status" value="1"/>
</dbReference>
<gene>
    <name evidence="2" type="ORF">H6G43_16305</name>
</gene>
<proteinExistence type="predicted"/>
<dbReference type="GeneID" id="78219273"/>
<sequence>MMKDFEVLMISVEWESRDKYLSITKSARPLKPTIKPANINTYEYDIVLYTQEDGKYFQFCVKTPHTPFLKGSDGKYHESLFNLKDDLWIIKREWEIGQRGIGYHHCPSINTIGQIEIGILDNFISIDINSNILDFDFEQLKNDFEGELWNLITSQKSEITSSRLELKYYDKIFRYSESKSIIDFLKAYDAIETKPKSELLTSKGIAKIEKVKPIAETYRKLVSIGGSARVLPSKTFIENYDIYENRYLCLMLNSIYKIVSNNINYTSKQLESLEFKINDKKAKIKVLNDPNPQVNQEEIIEEILLQEKKVQNMEEEWQNISRNMPFDSQQKFYTLSIYIKYKHKKSNSGFWCKTDKTPFCLINFPYACLNYLEEEQKYTFEFSFIKDRDIRVDKGKTYPQFTITGIKKIEPYLIEVEKNILNQRLNNKQKLESNNWVQILTQKDIKERENQVKTLENDIKKLEKQIKDLDEFVKEQQKLLPLIEQRIRKTFFKTIKWQNIQGFTSSMTFIQNISYRNALNSYKEILKSEGIDLEVFDLYEKATTYGMREIPQIYELWCLVSIIKTLKEPYGFQYKSQDIRTLLKVINPENNNLNNQVTINFKGDLNGRTITLYYQKTLPNNKRPDFILEISINDRKIYLVLDAKFKNYNYKKSLNYEIKNLNDKYSDTDYYVFILHPCNDLTGEKKPVKMTNHGGDKIYFGEEEDQKPTFPFHKYGYITHKPNFTDNLKKLIGMAFEYLLESNKNANNGTTKDPKPTNDLFCLNCGSTSVDLHPKQDAKKYTADCRTCGHQTHINYCWNCSTKLFKHGYYWDYHKTSVWSSFDIHCPNCGMAFADKQIFDI</sequence>
<dbReference type="Proteomes" id="UP000660270">
    <property type="component" value="Unassembled WGS sequence"/>
</dbReference>
<keyword evidence="1" id="KW-0175">Coiled coil</keyword>
<evidence type="ECO:0008006" key="4">
    <source>
        <dbReference type="Google" id="ProtNLM"/>
    </source>
</evidence>
<evidence type="ECO:0000313" key="3">
    <source>
        <dbReference type="Proteomes" id="UP000660270"/>
    </source>
</evidence>
<dbReference type="RefSeq" id="WP_190387227.1">
    <property type="nucleotide sequence ID" value="NZ_JACJTM010000041.1"/>
</dbReference>
<protein>
    <recommendedName>
        <fullName evidence="4">DUF2357 domain-containing protein</fullName>
    </recommendedName>
</protein>
<feature type="coiled-coil region" evidence="1">
    <location>
        <begin position="445"/>
        <end position="479"/>
    </location>
</feature>
<comment type="caution">
    <text evidence="2">The sequence shown here is derived from an EMBL/GenBank/DDBJ whole genome shotgun (WGS) entry which is preliminary data.</text>
</comment>
<evidence type="ECO:0000313" key="2">
    <source>
        <dbReference type="EMBL" id="MBD2686745.1"/>
    </source>
</evidence>
<organism evidence="2 3">
    <name type="scientific">Aphanizomenon flos-aquae FACHB-1249</name>
    <dbReference type="NCBI Taxonomy" id="2692889"/>
    <lineage>
        <taxon>Bacteria</taxon>
        <taxon>Bacillati</taxon>
        <taxon>Cyanobacteriota</taxon>
        <taxon>Cyanophyceae</taxon>
        <taxon>Nostocales</taxon>
        <taxon>Aphanizomenonaceae</taxon>
        <taxon>Aphanizomenon</taxon>
    </lineage>
</organism>
<keyword evidence="3" id="KW-1185">Reference proteome</keyword>
<dbReference type="Gene3D" id="1.20.58.70">
    <property type="match status" value="1"/>
</dbReference>
<reference evidence="2 3" key="1">
    <citation type="journal article" date="2020" name="ISME J.">
        <title>Comparative genomics reveals insights into cyanobacterial evolution and habitat adaptation.</title>
        <authorList>
            <person name="Chen M.Y."/>
            <person name="Teng W.K."/>
            <person name="Zhao L."/>
            <person name="Hu C.X."/>
            <person name="Zhou Y.K."/>
            <person name="Han B.P."/>
            <person name="Song L.R."/>
            <person name="Shu W.S."/>
        </authorList>
    </citation>
    <scope>NUCLEOTIDE SEQUENCE [LARGE SCALE GENOMIC DNA]</scope>
    <source>
        <strain evidence="2 3">FACHB-1249</strain>
    </source>
</reference>
<dbReference type="InterPro" id="IPR007505">
    <property type="entry name" value="PDDEXK_7"/>
</dbReference>
<evidence type="ECO:0000256" key="1">
    <source>
        <dbReference type="SAM" id="Coils"/>
    </source>
</evidence>
<accession>A0ABR8ITR4</accession>